<dbReference type="PANTHER" id="PTHR21634:SF9">
    <property type="entry name" value="RE13835P"/>
    <property type="match status" value="1"/>
</dbReference>
<evidence type="ECO:0000256" key="2">
    <source>
        <dbReference type="ARBA" id="ARBA00004656"/>
    </source>
</evidence>
<keyword evidence="10" id="KW-1185">Reference proteome</keyword>
<dbReference type="PROSITE" id="PS51836">
    <property type="entry name" value="DENN_FNIP12"/>
    <property type="match status" value="1"/>
</dbReference>
<evidence type="ECO:0000256" key="6">
    <source>
        <dbReference type="ARBA" id="ARBA00023228"/>
    </source>
</evidence>
<dbReference type="InterPro" id="IPR028085">
    <property type="entry name" value="FNIP_mid_dom"/>
</dbReference>
<comment type="subcellular location">
    <subcellularLocation>
        <location evidence="1">Cytoplasm</location>
    </subcellularLocation>
    <subcellularLocation>
        <location evidence="2">Lysosome membrane</location>
    </subcellularLocation>
</comment>
<dbReference type="InterPro" id="IPR026156">
    <property type="entry name" value="FNIP_fam"/>
</dbReference>
<feature type="region of interest" description="Disordered" evidence="7">
    <location>
        <begin position="531"/>
        <end position="712"/>
    </location>
</feature>
<dbReference type="PRINTS" id="PR02073">
    <property type="entry name" value="FOLLICULNIP1"/>
</dbReference>
<feature type="compositionally biased region" description="Polar residues" evidence="7">
    <location>
        <begin position="232"/>
        <end position="246"/>
    </location>
</feature>
<feature type="compositionally biased region" description="Polar residues" evidence="7">
    <location>
        <begin position="637"/>
        <end position="654"/>
    </location>
</feature>
<evidence type="ECO:0000256" key="7">
    <source>
        <dbReference type="SAM" id="MobiDB-lite"/>
    </source>
</evidence>
<comment type="caution">
    <text evidence="9">The sequence shown here is derived from an EMBL/GenBank/DDBJ whole genome shotgun (WGS) entry which is preliminary data.</text>
</comment>
<dbReference type="Pfam" id="PF14638">
    <property type="entry name" value="FNIP_C"/>
    <property type="match status" value="1"/>
</dbReference>
<feature type="compositionally biased region" description="Basic and acidic residues" evidence="7">
    <location>
        <begin position="626"/>
        <end position="636"/>
    </location>
</feature>
<dbReference type="Proteomes" id="UP000193648">
    <property type="component" value="Unassembled WGS sequence"/>
</dbReference>
<gene>
    <name evidence="9" type="ORF">BCR41DRAFT_359718</name>
</gene>
<dbReference type="InterPro" id="IPR037545">
    <property type="entry name" value="DENN_FNIP1/2"/>
</dbReference>
<evidence type="ECO:0000259" key="8">
    <source>
        <dbReference type="PROSITE" id="PS51836"/>
    </source>
</evidence>
<keyword evidence="5" id="KW-0472">Membrane</keyword>
<dbReference type="PANTHER" id="PTHR21634">
    <property type="entry name" value="RE13835P"/>
    <property type="match status" value="1"/>
</dbReference>
<dbReference type="Pfam" id="PF14637">
    <property type="entry name" value="FNIP_M"/>
    <property type="match status" value="1"/>
</dbReference>
<evidence type="ECO:0000256" key="3">
    <source>
        <dbReference type="ARBA" id="ARBA00007541"/>
    </source>
</evidence>
<feature type="compositionally biased region" description="Low complexity" evidence="7">
    <location>
        <begin position="575"/>
        <end position="594"/>
    </location>
</feature>
<dbReference type="InParanoid" id="A0A1Y2GDP4"/>
<name>A0A1Y2GDP4_9FUNG</name>
<keyword evidence="4" id="KW-0963">Cytoplasm</keyword>
<dbReference type="InterPro" id="IPR028084">
    <property type="entry name" value="FNIP_N_dom"/>
</dbReference>
<feature type="region of interest" description="Disordered" evidence="7">
    <location>
        <begin position="229"/>
        <end position="249"/>
    </location>
</feature>
<evidence type="ECO:0000313" key="10">
    <source>
        <dbReference type="Proteomes" id="UP000193648"/>
    </source>
</evidence>
<dbReference type="GeneID" id="33567083"/>
<dbReference type="GO" id="GO:0051087">
    <property type="term" value="F:protein-folding chaperone binding"/>
    <property type="evidence" value="ECO:0007669"/>
    <property type="project" value="TreeGrafter"/>
</dbReference>
<dbReference type="GO" id="GO:0005737">
    <property type="term" value="C:cytoplasm"/>
    <property type="evidence" value="ECO:0007669"/>
    <property type="project" value="UniProtKB-SubCell"/>
</dbReference>
<evidence type="ECO:0000256" key="5">
    <source>
        <dbReference type="ARBA" id="ARBA00023136"/>
    </source>
</evidence>
<feature type="domain" description="UDENN FNIP1/2-type" evidence="8">
    <location>
        <begin position="41"/>
        <end position="959"/>
    </location>
</feature>
<accession>A0A1Y2GDP4</accession>
<comment type="similarity">
    <text evidence="3">Belongs to the FNIP family.</text>
</comment>
<evidence type="ECO:0000256" key="1">
    <source>
        <dbReference type="ARBA" id="ARBA00004496"/>
    </source>
</evidence>
<dbReference type="GO" id="GO:0042030">
    <property type="term" value="F:ATPase inhibitor activity"/>
    <property type="evidence" value="ECO:0007669"/>
    <property type="project" value="TreeGrafter"/>
</dbReference>
<sequence length="968" mass="107147">MTTEPSWRMLKFFSKSFSAKDLEDKHTRELLEQECWNLPPFGTQEIRVLMCQEVNSIQDVVLFDSQQVLSSEYNPVDMPPSPARSSFKSSSMNSLFGSLRSDRSLPINLLGSQTVPSRRPTKLIPSIIPKLMFGTTPLAYKGSSTKIHLLNEPMQIMLTKTFSIHPTDVMAYTVASTRRGSFSSNNSNNTVEITGLSTISGHGDYRSHPRASRPMTAFIPESAYTREESKNGAVSSSLPNASPLRTRTSRPGFDVRRLRRASQTSMENGTFNPMPLPSSFSHLDSLGNAKPALTQAARSKSFSIAVFIEVNNNTRLREFVFSHFAVIETRLHQLQALCLELLLPVCRRLINAKAGLSGSGHVRSIPDLTRLSFQQDPRLQEAVSRLQQAIYQLYSAPRIQAPLWLNINTYPSKRASYSASFMTELIHLMEESPASGQLVSEVISAVLSYHTSWVPTIAPTDQSLIRANAQGAYDPLWAQLSDLYGNIGTTSRISRTIVVGSNASFVRRLLYILSYFIRCNEVFQRLTEFKEDPDSLLNPPPPPTYDLPEDHESGSPATLIRSISIPKRPRIDTFAGRGSSVSRASASSRLASIGEPTTPIIPHHNQNERDRPLASSVSRRPTFDSVRPRIETKDSVSTESTPFHSQPTTPTTIESRPDSDRVSATGEENGPQQVQAQHAPNHHLRVDTSRSKTLSSENLGIDPPRSTHDPSCSAQDVLTNVPLPASRIVCSFPPFPSTSMASPTNGAPVEEKLIPADVLFCKSYGRSLMAPYCDRYMSDFALMGVPKFDFQHFMETDMRDTMRHFEIQERIASTVCIVADTNTMKCNIFCAKPLPQLPTVFNAGDLRAGSGGGIGGGLGGPIDLRGEPVTRLPHTAASSFIDETLHQMMDLAHNGLTAEQCLNYLEDRLHQLYQCSRMLSSIARDQNMVKVYPTLESVAPLLGLHRSDMTLVLAVCSTYDELTVSVYE</sequence>
<dbReference type="OrthoDB" id="10051712at2759"/>
<dbReference type="STRING" id="64571.A0A1Y2GDP4"/>
<reference evidence="9 10" key="1">
    <citation type="submission" date="2016-07" db="EMBL/GenBank/DDBJ databases">
        <title>Pervasive Adenine N6-methylation of Active Genes in Fungi.</title>
        <authorList>
            <consortium name="DOE Joint Genome Institute"/>
            <person name="Mondo S.J."/>
            <person name="Dannebaum R.O."/>
            <person name="Kuo R.C."/>
            <person name="Labutti K."/>
            <person name="Haridas S."/>
            <person name="Kuo A."/>
            <person name="Salamov A."/>
            <person name="Ahrendt S.R."/>
            <person name="Lipzen A."/>
            <person name="Sullivan W."/>
            <person name="Andreopoulos W.B."/>
            <person name="Clum A."/>
            <person name="Lindquist E."/>
            <person name="Daum C."/>
            <person name="Ramamoorthy G.K."/>
            <person name="Gryganskyi A."/>
            <person name="Culley D."/>
            <person name="Magnuson J.K."/>
            <person name="James T.Y."/>
            <person name="O'Malley M.A."/>
            <person name="Stajich J.E."/>
            <person name="Spatafora J.W."/>
            <person name="Visel A."/>
            <person name="Grigoriev I.V."/>
        </authorList>
    </citation>
    <scope>NUCLEOTIDE SEQUENCE [LARGE SCALE GENOMIC DNA]</scope>
    <source>
        <strain evidence="9 10">NRRL 3116</strain>
    </source>
</reference>
<dbReference type="RefSeq" id="XP_021878203.1">
    <property type="nucleotide sequence ID" value="XM_022025239.1"/>
</dbReference>
<organism evidence="9 10">
    <name type="scientific">Lobosporangium transversale</name>
    <dbReference type="NCBI Taxonomy" id="64571"/>
    <lineage>
        <taxon>Eukaryota</taxon>
        <taxon>Fungi</taxon>
        <taxon>Fungi incertae sedis</taxon>
        <taxon>Mucoromycota</taxon>
        <taxon>Mortierellomycotina</taxon>
        <taxon>Mortierellomycetes</taxon>
        <taxon>Mortierellales</taxon>
        <taxon>Mortierellaceae</taxon>
        <taxon>Lobosporangium</taxon>
    </lineage>
</organism>
<keyword evidence="6" id="KW-0458">Lysosome</keyword>
<dbReference type="AlphaFoldDB" id="A0A1Y2GDP4"/>
<dbReference type="InterPro" id="IPR028086">
    <property type="entry name" value="FNIP_C_dom"/>
</dbReference>
<dbReference type="Pfam" id="PF14636">
    <property type="entry name" value="FNIP_N"/>
    <property type="match status" value="1"/>
</dbReference>
<evidence type="ECO:0000256" key="4">
    <source>
        <dbReference type="ARBA" id="ARBA00022490"/>
    </source>
</evidence>
<dbReference type="EMBL" id="MCFF01000039">
    <property type="protein sequence ID" value="ORZ07969.1"/>
    <property type="molecule type" value="Genomic_DNA"/>
</dbReference>
<protein>
    <submittedName>
        <fullName evidence="9">Folliculin-interacting protein middle domain-domain-containing protein</fullName>
    </submittedName>
</protein>
<evidence type="ECO:0000313" key="9">
    <source>
        <dbReference type="EMBL" id="ORZ07969.1"/>
    </source>
</evidence>
<proteinExistence type="inferred from homology"/>